<dbReference type="PANTHER" id="PTHR45339:SF1">
    <property type="entry name" value="HYBRID SIGNAL TRANSDUCTION HISTIDINE KINASE J"/>
    <property type="match status" value="1"/>
</dbReference>
<evidence type="ECO:0000259" key="20">
    <source>
        <dbReference type="PROSITE" id="PS50110"/>
    </source>
</evidence>
<dbReference type="EC" id="2.7.13.3" evidence="3"/>
<dbReference type="InterPro" id="IPR035965">
    <property type="entry name" value="PAS-like_dom_sf"/>
</dbReference>
<comment type="subunit">
    <text evidence="15">At low DSF concentrations, interacts with RpfF.</text>
</comment>
<dbReference type="CDD" id="cd00082">
    <property type="entry name" value="HisKA"/>
    <property type="match status" value="1"/>
</dbReference>
<dbReference type="Pfam" id="PF00512">
    <property type="entry name" value="HisKA"/>
    <property type="match status" value="1"/>
</dbReference>
<dbReference type="Pfam" id="PF02518">
    <property type="entry name" value="HATPase_c"/>
    <property type="match status" value="1"/>
</dbReference>
<comment type="caution">
    <text evidence="22">The sequence shown here is derived from an EMBL/GenBank/DDBJ whole genome shotgun (WGS) entry which is preliminary data.</text>
</comment>
<dbReference type="PROSITE" id="PS50110">
    <property type="entry name" value="RESPONSE_REGULATORY"/>
    <property type="match status" value="2"/>
</dbReference>
<dbReference type="InterPro" id="IPR008207">
    <property type="entry name" value="Sig_transdc_His_kin_Hpt_dom"/>
</dbReference>
<dbReference type="InterPro" id="IPR003594">
    <property type="entry name" value="HATPase_dom"/>
</dbReference>
<feature type="modified residue" description="4-aspartylphosphate" evidence="18">
    <location>
        <position position="636"/>
    </location>
</feature>
<dbReference type="FunFam" id="1.10.287.130:FF:000002">
    <property type="entry name" value="Two-component osmosensing histidine kinase"/>
    <property type="match status" value="1"/>
</dbReference>
<dbReference type="InterPro" id="IPR004358">
    <property type="entry name" value="Sig_transdc_His_kin-like_C"/>
</dbReference>
<evidence type="ECO:0000256" key="7">
    <source>
        <dbReference type="ARBA" id="ARBA00022692"/>
    </source>
</evidence>
<dbReference type="InterPro" id="IPR005467">
    <property type="entry name" value="His_kinase_dom"/>
</dbReference>
<dbReference type="Gene3D" id="3.30.565.10">
    <property type="entry name" value="Histidine kinase-like ATPase, C-terminal domain"/>
    <property type="match status" value="1"/>
</dbReference>
<dbReference type="Pfam" id="PF01627">
    <property type="entry name" value="Hpt"/>
    <property type="match status" value="1"/>
</dbReference>
<evidence type="ECO:0000313" key="22">
    <source>
        <dbReference type="EMBL" id="MBK7424426.1"/>
    </source>
</evidence>
<dbReference type="EMBL" id="JADJNC010000030">
    <property type="protein sequence ID" value="MBK7424426.1"/>
    <property type="molecule type" value="Genomic_DNA"/>
</dbReference>
<dbReference type="InterPro" id="IPR036890">
    <property type="entry name" value="HATPase_C_sf"/>
</dbReference>
<keyword evidence="4" id="KW-1003">Cell membrane</keyword>
<evidence type="ECO:0000256" key="5">
    <source>
        <dbReference type="ARBA" id="ARBA00022553"/>
    </source>
</evidence>
<dbReference type="SMART" id="SM00388">
    <property type="entry name" value="HisKA"/>
    <property type="match status" value="1"/>
</dbReference>
<dbReference type="SUPFAM" id="SSF52172">
    <property type="entry name" value="CheY-like"/>
    <property type="match status" value="2"/>
</dbReference>
<evidence type="ECO:0000256" key="14">
    <source>
        <dbReference type="ARBA" id="ARBA00058004"/>
    </source>
</evidence>
<dbReference type="GO" id="GO:0005886">
    <property type="term" value="C:plasma membrane"/>
    <property type="evidence" value="ECO:0007669"/>
    <property type="project" value="UniProtKB-SubCell"/>
</dbReference>
<feature type="domain" description="Histidine kinase" evidence="19">
    <location>
        <begin position="201"/>
        <end position="414"/>
    </location>
</feature>
<dbReference type="SUPFAM" id="SSF55874">
    <property type="entry name" value="ATPase domain of HSP90 chaperone/DNA topoisomerase II/histidine kinase"/>
    <property type="match status" value="1"/>
</dbReference>
<name>A0A9D7I8L0_9RHOO</name>
<dbReference type="Gene3D" id="1.20.120.160">
    <property type="entry name" value="HPT domain"/>
    <property type="match status" value="1"/>
</dbReference>
<evidence type="ECO:0000256" key="10">
    <source>
        <dbReference type="ARBA" id="ARBA00022840"/>
    </source>
</evidence>
<feature type="domain" description="PAC" evidence="21">
    <location>
        <begin position="130"/>
        <end position="183"/>
    </location>
</feature>
<evidence type="ECO:0000256" key="9">
    <source>
        <dbReference type="ARBA" id="ARBA00022777"/>
    </source>
</evidence>
<protein>
    <recommendedName>
        <fullName evidence="16">Sensory/regulatory protein RpfC</fullName>
        <ecNumber evidence="3">2.7.13.3</ecNumber>
    </recommendedName>
    <alternativeName>
        <fullName evidence="17">Virulence sensor protein BvgS</fullName>
    </alternativeName>
</protein>
<comment type="subcellular location">
    <subcellularLocation>
        <location evidence="2">Cell membrane</location>
        <topology evidence="2">Multi-pass membrane protein</topology>
    </subcellularLocation>
</comment>
<keyword evidence="6" id="KW-0808">Transferase</keyword>
<dbReference type="PANTHER" id="PTHR45339">
    <property type="entry name" value="HYBRID SIGNAL TRANSDUCTION HISTIDINE KINASE J"/>
    <property type="match status" value="1"/>
</dbReference>
<dbReference type="Gene3D" id="3.40.50.2300">
    <property type="match status" value="2"/>
</dbReference>
<dbReference type="SUPFAM" id="SSF47226">
    <property type="entry name" value="Histidine-containing phosphotransfer domain, HPT domain"/>
    <property type="match status" value="1"/>
</dbReference>
<evidence type="ECO:0000256" key="6">
    <source>
        <dbReference type="ARBA" id="ARBA00022679"/>
    </source>
</evidence>
<dbReference type="InterPro" id="IPR001789">
    <property type="entry name" value="Sig_transdc_resp-reg_receiver"/>
</dbReference>
<keyword evidence="13" id="KW-0472">Membrane</keyword>
<dbReference type="FunFam" id="3.30.565.10:FF:000010">
    <property type="entry name" value="Sensor histidine kinase RcsC"/>
    <property type="match status" value="1"/>
</dbReference>
<gene>
    <name evidence="22" type="ORF">IPJ48_15845</name>
</gene>
<organism evidence="22 23">
    <name type="scientific">Candidatus Propionivibrio dominans</name>
    <dbReference type="NCBI Taxonomy" id="2954373"/>
    <lineage>
        <taxon>Bacteria</taxon>
        <taxon>Pseudomonadati</taxon>
        <taxon>Pseudomonadota</taxon>
        <taxon>Betaproteobacteria</taxon>
        <taxon>Rhodocyclales</taxon>
        <taxon>Rhodocyclaceae</taxon>
        <taxon>Propionivibrio</taxon>
    </lineage>
</organism>
<comment type="catalytic activity">
    <reaction evidence="1">
        <text>ATP + protein L-histidine = ADP + protein N-phospho-L-histidine.</text>
        <dbReference type="EC" id="2.7.13.3"/>
    </reaction>
</comment>
<evidence type="ECO:0000256" key="4">
    <source>
        <dbReference type="ARBA" id="ARBA00022475"/>
    </source>
</evidence>
<comment type="function">
    <text evidence="14">Member of the two-component regulatory system BvgS/BvgA. Phosphorylates BvgA via a four-step phosphorelay in response to environmental signals.</text>
</comment>
<keyword evidence="11" id="KW-1133">Transmembrane helix</keyword>
<dbReference type="InterPro" id="IPR011006">
    <property type="entry name" value="CheY-like_superfamily"/>
</dbReference>
<evidence type="ECO:0000256" key="12">
    <source>
        <dbReference type="ARBA" id="ARBA00023012"/>
    </source>
</evidence>
<keyword evidence="12" id="KW-0902">Two-component regulatory system</keyword>
<accession>A0A9D7I8L0</accession>
<dbReference type="Gene3D" id="3.30.450.20">
    <property type="entry name" value="PAS domain"/>
    <property type="match status" value="1"/>
</dbReference>
<evidence type="ECO:0000256" key="11">
    <source>
        <dbReference type="ARBA" id="ARBA00022989"/>
    </source>
</evidence>
<dbReference type="SMART" id="SM00086">
    <property type="entry name" value="PAC"/>
    <property type="match status" value="1"/>
</dbReference>
<evidence type="ECO:0000256" key="18">
    <source>
        <dbReference type="PROSITE-ProRule" id="PRU00169"/>
    </source>
</evidence>
<keyword evidence="10" id="KW-0067">ATP-binding</keyword>
<dbReference type="CDD" id="cd16922">
    <property type="entry name" value="HATPase_EvgS-ArcB-TorS-like"/>
    <property type="match status" value="1"/>
</dbReference>
<evidence type="ECO:0000256" key="1">
    <source>
        <dbReference type="ARBA" id="ARBA00000085"/>
    </source>
</evidence>
<dbReference type="PROSITE" id="PS50113">
    <property type="entry name" value="PAC"/>
    <property type="match status" value="1"/>
</dbReference>
<keyword evidence="9" id="KW-0418">Kinase</keyword>
<dbReference type="SUPFAM" id="SSF47384">
    <property type="entry name" value="Homodimeric domain of signal transducing histidine kinase"/>
    <property type="match status" value="1"/>
</dbReference>
<dbReference type="GO" id="GO:0005524">
    <property type="term" value="F:ATP binding"/>
    <property type="evidence" value="ECO:0007669"/>
    <property type="project" value="UniProtKB-KW"/>
</dbReference>
<keyword evidence="7" id="KW-0812">Transmembrane</keyword>
<keyword evidence="8" id="KW-0547">Nucleotide-binding</keyword>
<dbReference type="CDD" id="cd17546">
    <property type="entry name" value="REC_hyHK_CKI1_RcsC-like"/>
    <property type="match status" value="1"/>
</dbReference>
<dbReference type="Pfam" id="PF08447">
    <property type="entry name" value="PAS_3"/>
    <property type="match status" value="1"/>
</dbReference>
<sequence>MKSQLLAGKLRDIFGGDGEPELKQLLKGAAKEHPALTQGVEQLLNVADNLIAKLFGVHQLQSELSADAFSDWNLKSGRIDSGKQWKVLLGYDDNELDDLIATWRCLVHPDDLLAFDAAIAAYVRDKSRFFQAECRLKAKAGNWKWLFLKGLAVARDARGEPSRILLLHRDIKDFRQSEADALTAREAAEAANRARGFFMANMSHEIRTPMNGIIGMTELALDTQLDAEQRHYLRTVKTSADSLLIIVNDILDFSKIEAGKLRFEEIPFSLSNLVFEAVRTQSVTAHKKGLEVIVSLAADVPPRIVGDPTRVRQVISNLVGNAIKFTERGEISVDVTLVEQASSSVLLCIAVRDTGIGIPVSRQAAIFDAFSQADDSTTRRFGGTGLGLTICSHLIQMMGGRIWLESVEGEGSCFYCTGRFGVDSAHVAVAPEQRYGNQRALLVENNAALAAQLLDYLAQSGMQVTHIAEAQEALAAIEKSRELGFPYDYVLVDAQITLPGGMAWAESWQGSEHSEKLIMLLNTEQQRQNLKHLRELGVDVHLVKPIAREDLIEALKLVSVRQGEPEPMCDPFDFADRIETDQSPRLDVLLVEDNPVNQELAERLLKKRGYRVTLANNGAEAVDCFEERSFDLILMDMQMPVMDGIEAAESIRSREMRRSWVVSQEYKQVYMIAMTANAMDGDRERCLQAGMNDYLAKPIKPAELYAAIDRGLGLAGEMDQPASRSAPAMTDTSLDLVAAMRDLGDRHLLQTMAGMLVNEWDQHLSQIQSDLRDRNAAQLCLDAHTVKSLLAIFHAETARRIALDLEDSAKAPEAVDWERCTQLGEALVLEMTRLKPEMERFVQRGVVE</sequence>
<feature type="domain" description="Response regulatory" evidence="20">
    <location>
        <begin position="439"/>
        <end position="559"/>
    </location>
</feature>
<dbReference type="SMART" id="SM00387">
    <property type="entry name" value="HATPase_c"/>
    <property type="match status" value="1"/>
</dbReference>
<evidence type="ECO:0000256" key="2">
    <source>
        <dbReference type="ARBA" id="ARBA00004651"/>
    </source>
</evidence>
<dbReference type="InterPro" id="IPR013655">
    <property type="entry name" value="PAS_fold_3"/>
</dbReference>
<dbReference type="InterPro" id="IPR001610">
    <property type="entry name" value="PAC"/>
</dbReference>
<evidence type="ECO:0000259" key="21">
    <source>
        <dbReference type="PROSITE" id="PS50113"/>
    </source>
</evidence>
<evidence type="ECO:0000256" key="15">
    <source>
        <dbReference type="ARBA" id="ARBA00064003"/>
    </source>
</evidence>
<dbReference type="InterPro" id="IPR036641">
    <property type="entry name" value="HPT_dom_sf"/>
</dbReference>
<dbReference type="SUPFAM" id="SSF55785">
    <property type="entry name" value="PYP-like sensor domain (PAS domain)"/>
    <property type="match status" value="1"/>
</dbReference>
<keyword evidence="5 18" id="KW-0597">Phosphoprotein</keyword>
<dbReference type="GO" id="GO:0000155">
    <property type="term" value="F:phosphorelay sensor kinase activity"/>
    <property type="evidence" value="ECO:0007669"/>
    <property type="project" value="InterPro"/>
</dbReference>
<evidence type="ECO:0000256" key="17">
    <source>
        <dbReference type="ARBA" id="ARBA00070152"/>
    </source>
</evidence>
<evidence type="ECO:0000256" key="8">
    <source>
        <dbReference type="ARBA" id="ARBA00022741"/>
    </source>
</evidence>
<evidence type="ECO:0000313" key="23">
    <source>
        <dbReference type="Proteomes" id="UP000886602"/>
    </source>
</evidence>
<evidence type="ECO:0000256" key="3">
    <source>
        <dbReference type="ARBA" id="ARBA00012438"/>
    </source>
</evidence>
<dbReference type="PRINTS" id="PR00344">
    <property type="entry name" value="BCTRLSENSOR"/>
</dbReference>
<feature type="domain" description="Response regulatory" evidence="20">
    <location>
        <begin position="587"/>
        <end position="712"/>
    </location>
</feature>
<evidence type="ECO:0000259" key="19">
    <source>
        <dbReference type="PROSITE" id="PS50109"/>
    </source>
</evidence>
<proteinExistence type="predicted"/>
<dbReference type="CDD" id="cd00156">
    <property type="entry name" value="REC"/>
    <property type="match status" value="1"/>
</dbReference>
<dbReference type="Proteomes" id="UP000886602">
    <property type="component" value="Unassembled WGS sequence"/>
</dbReference>
<reference evidence="22" key="1">
    <citation type="submission" date="2020-10" db="EMBL/GenBank/DDBJ databases">
        <title>Connecting structure to function with the recovery of over 1000 high-quality activated sludge metagenome-assembled genomes encoding full-length rRNA genes using long-read sequencing.</title>
        <authorList>
            <person name="Singleton C.M."/>
            <person name="Petriglieri F."/>
            <person name="Kristensen J.M."/>
            <person name="Kirkegaard R.H."/>
            <person name="Michaelsen T.Y."/>
            <person name="Andersen M.H."/>
            <person name="Karst S.M."/>
            <person name="Dueholm M.S."/>
            <person name="Nielsen P.H."/>
            <person name="Albertsen M."/>
        </authorList>
    </citation>
    <scope>NUCLEOTIDE SEQUENCE</scope>
    <source>
        <strain evidence="22">EsbW_18-Q3-R4-48_MAXAC.044</strain>
    </source>
</reference>
<dbReference type="InterPro" id="IPR003661">
    <property type="entry name" value="HisK_dim/P_dom"/>
</dbReference>
<dbReference type="Gene3D" id="1.10.287.130">
    <property type="match status" value="1"/>
</dbReference>
<evidence type="ECO:0000256" key="16">
    <source>
        <dbReference type="ARBA" id="ARBA00068150"/>
    </source>
</evidence>
<dbReference type="Pfam" id="PF00072">
    <property type="entry name" value="Response_reg"/>
    <property type="match status" value="2"/>
</dbReference>
<feature type="modified residue" description="4-aspartylphosphate" evidence="18">
    <location>
        <position position="493"/>
    </location>
</feature>
<dbReference type="InterPro" id="IPR000700">
    <property type="entry name" value="PAS-assoc_C"/>
</dbReference>
<dbReference type="InterPro" id="IPR036097">
    <property type="entry name" value="HisK_dim/P_sf"/>
</dbReference>
<evidence type="ECO:0000256" key="13">
    <source>
        <dbReference type="ARBA" id="ARBA00023136"/>
    </source>
</evidence>
<dbReference type="SMART" id="SM00448">
    <property type="entry name" value="REC"/>
    <property type="match status" value="2"/>
</dbReference>
<dbReference type="PROSITE" id="PS50109">
    <property type="entry name" value="HIS_KIN"/>
    <property type="match status" value="1"/>
</dbReference>
<dbReference type="AlphaFoldDB" id="A0A9D7I8L0"/>